<protein>
    <submittedName>
        <fullName evidence="1">Uncharacterized protein</fullName>
    </submittedName>
</protein>
<evidence type="ECO:0000313" key="1">
    <source>
        <dbReference type="EMBL" id="CPR16750.1"/>
    </source>
</evidence>
<reference evidence="2" key="1">
    <citation type="submission" date="2015-01" db="EMBL/GenBank/DDBJ databases">
        <authorList>
            <person name="Paterson Steve"/>
        </authorList>
    </citation>
    <scope>NUCLEOTIDE SEQUENCE [LARGE SCALE GENOMIC DNA]</scope>
    <source>
        <strain evidence="2">OBR1</strain>
    </source>
</reference>
<evidence type="ECO:0000313" key="2">
    <source>
        <dbReference type="Proteomes" id="UP000044377"/>
    </source>
</evidence>
<sequence>MLSNVISQLMMDVAENIRHLDEDDFKPFQLTPRYSLR</sequence>
<dbReference type="EMBL" id="CGIG01000001">
    <property type="protein sequence ID" value="CPR16750.1"/>
    <property type="molecule type" value="Genomic_DNA"/>
</dbReference>
<dbReference type="Proteomes" id="UP000044377">
    <property type="component" value="Unassembled WGS sequence"/>
</dbReference>
<gene>
    <name evidence="1" type="ORF">BN1221_02255</name>
</gene>
<dbReference type="AlphaFoldDB" id="A0A0G4JV48"/>
<name>A0A0G4JV48_9GAMM</name>
<organism evidence="1 2">
    <name type="scientific">Brenneria goodwinii</name>
    <dbReference type="NCBI Taxonomy" id="1109412"/>
    <lineage>
        <taxon>Bacteria</taxon>
        <taxon>Pseudomonadati</taxon>
        <taxon>Pseudomonadota</taxon>
        <taxon>Gammaproteobacteria</taxon>
        <taxon>Enterobacterales</taxon>
        <taxon>Pectobacteriaceae</taxon>
        <taxon>Brenneria</taxon>
    </lineage>
</organism>
<accession>A0A0G4JV48</accession>
<proteinExistence type="predicted"/>
<dbReference type="STRING" id="1109412.BN1221_02255"/>
<keyword evidence="2" id="KW-1185">Reference proteome</keyword>